<proteinExistence type="predicted"/>
<evidence type="ECO:0000256" key="1">
    <source>
        <dbReference type="SAM" id="MobiDB-lite"/>
    </source>
</evidence>
<dbReference type="EMBL" id="JAIWYP010000008">
    <property type="protein sequence ID" value="KAH3779345.1"/>
    <property type="molecule type" value="Genomic_DNA"/>
</dbReference>
<gene>
    <name evidence="2" type="ORF">DPMN_157147</name>
</gene>
<feature type="region of interest" description="Disordered" evidence="1">
    <location>
        <begin position="1"/>
        <end position="26"/>
    </location>
</feature>
<name>A0A9D4IM01_DREPO</name>
<dbReference type="Proteomes" id="UP000828390">
    <property type="component" value="Unassembled WGS sequence"/>
</dbReference>
<dbReference type="AlphaFoldDB" id="A0A9D4IM01"/>
<feature type="compositionally biased region" description="Basic residues" evidence="1">
    <location>
        <begin position="1"/>
        <end position="11"/>
    </location>
</feature>
<organism evidence="2 3">
    <name type="scientific">Dreissena polymorpha</name>
    <name type="common">Zebra mussel</name>
    <name type="synonym">Mytilus polymorpha</name>
    <dbReference type="NCBI Taxonomy" id="45954"/>
    <lineage>
        <taxon>Eukaryota</taxon>
        <taxon>Metazoa</taxon>
        <taxon>Spiralia</taxon>
        <taxon>Lophotrochozoa</taxon>
        <taxon>Mollusca</taxon>
        <taxon>Bivalvia</taxon>
        <taxon>Autobranchia</taxon>
        <taxon>Heteroconchia</taxon>
        <taxon>Euheterodonta</taxon>
        <taxon>Imparidentia</taxon>
        <taxon>Neoheterodontei</taxon>
        <taxon>Myida</taxon>
        <taxon>Dreissenoidea</taxon>
        <taxon>Dreissenidae</taxon>
        <taxon>Dreissena</taxon>
    </lineage>
</organism>
<reference evidence="2" key="1">
    <citation type="journal article" date="2019" name="bioRxiv">
        <title>The Genome of the Zebra Mussel, Dreissena polymorpha: A Resource for Invasive Species Research.</title>
        <authorList>
            <person name="McCartney M.A."/>
            <person name="Auch B."/>
            <person name="Kono T."/>
            <person name="Mallez S."/>
            <person name="Zhang Y."/>
            <person name="Obille A."/>
            <person name="Becker A."/>
            <person name="Abrahante J.E."/>
            <person name="Garbe J."/>
            <person name="Badalamenti J.P."/>
            <person name="Herman A."/>
            <person name="Mangelson H."/>
            <person name="Liachko I."/>
            <person name="Sullivan S."/>
            <person name="Sone E.D."/>
            <person name="Koren S."/>
            <person name="Silverstein K.A.T."/>
            <person name="Beckman K.B."/>
            <person name="Gohl D.M."/>
        </authorList>
    </citation>
    <scope>NUCLEOTIDE SEQUENCE</scope>
    <source>
        <strain evidence="2">Duluth1</strain>
        <tissue evidence="2">Whole animal</tissue>
    </source>
</reference>
<evidence type="ECO:0000313" key="2">
    <source>
        <dbReference type="EMBL" id="KAH3779345.1"/>
    </source>
</evidence>
<reference evidence="2" key="2">
    <citation type="submission" date="2020-11" db="EMBL/GenBank/DDBJ databases">
        <authorList>
            <person name="McCartney M.A."/>
            <person name="Auch B."/>
            <person name="Kono T."/>
            <person name="Mallez S."/>
            <person name="Becker A."/>
            <person name="Gohl D.M."/>
            <person name="Silverstein K.A.T."/>
            <person name="Koren S."/>
            <person name="Bechman K.B."/>
            <person name="Herman A."/>
            <person name="Abrahante J.E."/>
            <person name="Garbe J."/>
        </authorList>
    </citation>
    <scope>NUCLEOTIDE SEQUENCE</scope>
    <source>
        <strain evidence="2">Duluth1</strain>
        <tissue evidence="2">Whole animal</tissue>
    </source>
</reference>
<sequence>MTIKRHMRAKKSGQTPKNPEKLDDIPIPFPEAYRTNLMYDKKSTRSRILVFFLRGRIGPSGVGDNVVHGRNFLHR</sequence>
<evidence type="ECO:0000313" key="3">
    <source>
        <dbReference type="Proteomes" id="UP000828390"/>
    </source>
</evidence>
<protein>
    <submittedName>
        <fullName evidence="2">Uncharacterized protein</fullName>
    </submittedName>
</protein>
<keyword evidence="3" id="KW-1185">Reference proteome</keyword>
<accession>A0A9D4IM01</accession>
<comment type="caution">
    <text evidence="2">The sequence shown here is derived from an EMBL/GenBank/DDBJ whole genome shotgun (WGS) entry which is preliminary data.</text>
</comment>